<organism evidence="1 2">
    <name type="scientific">Phytophthora nicotianae P1976</name>
    <dbReference type="NCBI Taxonomy" id="1317066"/>
    <lineage>
        <taxon>Eukaryota</taxon>
        <taxon>Sar</taxon>
        <taxon>Stramenopiles</taxon>
        <taxon>Oomycota</taxon>
        <taxon>Peronosporomycetes</taxon>
        <taxon>Peronosporales</taxon>
        <taxon>Peronosporaceae</taxon>
        <taxon>Phytophthora</taxon>
    </lineage>
</organism>
<feature type="non-terminal residue" evidence="1">
    <location>
        <position position="1"/>
    </location>
</feature>
<dbReference type="Proteomes" id="UP000028582">
    <property type="component" value="Unassembled WGS sequence"/>
</dbReference>
<sequence length="134" mass="15456">MSLASCCLFCSGEHACHASPHFLFHRLQFAMPLTLAQAQRNSRSLYRLILRESRQLEPNTREFYRRFARSVQVTRTARILSCYSSRVNYGTLLVLLQGFQSHANDTDPTAIQEHIRRVEQDIHCVLLDHGLHSS</sequence>
<dbReference type="OrthoDB" id="190541at2759"/>
<evidence type="ECO:0000313" key="2">
    <source>
        <dbReference type="Proteomes" id="UP000028582"/>
    </source>
</evidence>
<comment type="caution">
    <text evidence="1">The sequence shown here is derived from an EMBL/GenBank/DDBJ whole genome shotgun (WGS) entry which is preliminary data.</text>
</comment>
<proteinExistence type="predicted"/>
<name>A0A080ZXN2_PHYNI</name>
<accession>A0A080ZXN2</accession>
<evidence type="ECO:0000313" key="1">
    <source>
        <dbReference type="EMBL" id="ETO71393.1"/>
    </source>
</evidence>
<protein>
    <submittedName>
        <fullName evidence="1">Uncharacterized protein</fullName>
    </submittedName>
</protein>
<gene>
    <name evidence="1" type="ORF">F444_12272</name>
</gene>
<reference evidence="1 2" key="1">
    <citation type="submission" date="2013-11" db="EMBL/GenBank/DDBJ databases">
        <title>The Genome Sequence of Phytophthora parasitica P1976.</title>
        <authorList>
            <consortium name="The Broad Institute Genomics Platform"/>
            <person name="Russ C."/>
            <person name="Tyler B."/>
            <person name="Panabieres F."/>
            <person name="Shan W."/>
            <person name="Tripathy S."/>
            <person name="Grunwald N."/>
            <person name="Machado M."/>
            <person name="Johnson C.S."/>
            <person name="Walker B."/>
            <person name="Young S."/>
            <person name="Zeng Q."/>
            <person name="Gargeya S."/>
            <person name="Fitzgerald M."/>
            <person name="Haas B."/>
            <person name="Abouelleil A."/>
            <person name="Allen A.W."/>
            <person name="Alvarado L."/>
            <person name="Arachchi H.M."/>
            <person name="Berlin A.M."/>
            <person name="Chapman S.B."/>
            <person name="Gainer-Dewar J."/>
            <person name="Goldberg J."/>
            <person name="Griggs A."/>
            <person name="Gujja S."/>
            <person name="Hansen M."/>
            <person name="Howarth C."/>
            <person name="Imamovic A."/>
            <person name="Ireland A."/>
            <person name="Larimer J."/>
            <person name="McCowan C."/>
            <person name="Murphy C."/>
            <person name="Pearson M."/>
            <person name="Poon T.W."/>
            <person name="Priest M."/>
            <person name="Roberts A."/>
            <person name="Saif S."/>
            <person name="Shea T."/>
            <person name="Sisk P."/>
            <person name="Sykes S."/>
            <person name="Wortman J."/>
            <person name="Nusbaum C."/>
            <person name="Birren B."/>
        </authorList>
    </citation>
    <scope>NUCLEOTIDE SEQUENCE [LARGE SCALE GENOMIC DNA]</scope>
    <source>
        <strain evidence="1 2">P1976</strain>
    </source>
</reference>
<dbReference type="AlphaFoldDB" id="A0A080ZXN2"/>
<dbReference type="EMBL" id="ANJA01002212">
    <property type="protein sequence ID" value="ETO71393.1"/>
    <property type="molecule type" value="Genomic_DNA"/>
</dbReference>